<feature type="domain" description="THUMP" evidence="5">
    <location>
        <begin position="48"/>
        <end position="163"/>
    </location>
</feature>
<dbReference type="InterPro" id="IPR029063">
    <property type="entry name" value="SAM-dependent_MTases_sf"/>
</dbReference>
<dbReference type="PROSITE" id="PS00092">
    <property type="entry name" value="N6_MTASE"/>
    <property type="match status" value="1"/>
</dbReference>
<dbReference type="InterPro" id="IPR004114">
    <property type="entry name" value="THUMP_dom"/>
</dbReference>
<keyword evidence="2 6" id="KW-0489">Methyltransferase</keyword>
<dbReference type="SMART" id="SM00981">
    <property type="entry name" value="THUMP"/>
    <property type="match status" value="1"/>
</dbReference>
<evidence type="ECO:0000256" key="3">
    <source>
        <dbReference type="ARBA" id="ARBA00022694"/>
    </source>
</evidence>
<dbReference type="InterPro" id="IPR002052">
    <property type="entry name" value="DNA_methylase_N6_adenine_CS"/>
</dbReference>
<evidence type="ECO:0000313" key="7">
    <source>
        <dbReference type="Proteomes" id="UP000610960"/>
    </source>
</evidence>
<dbReference type="EMBL" id="BMNL01000002">
    <property type="protein sequence ID" value="GGP20696.1"/>
    <property type="molecule type" value="Genomic_DNA"/>
</dbReference>
<proteinExistence type="predicted"/>
<dbReference type="Gene3D" id="3.30.2130.30">
    <property type="match status" value="1"/>
</dbReference>
<dbReference type="InterPro" id="IPR000241">
    <property type="entry name" value="RlmKL-like_Mtase"/>
</dbReference>
<dbReference type="GO" id="GO:0016423">
    <property type="term" value="F:tRNA (guanine) methyltransferase activity"/>
    <property type="evidence" value="ECO:0007669"/>
    <property type="project" value="TreeGrafter"/>
</dbReference>
<dbReference type="OrthoDB" id="7080at2157"/>
<reference evidence="6" key="1">
    <citation type="journal article" date="2014" name="Int. J. Syst. Evol. Microbiol.">
        <title>Complete genome sequence of Corynebacterium casei LMG S-19264T (=DSM 44701T), isolated from a smear-ripened cheese.</title>
        <authorList>
            <consortium name="US DOE Joint Genome Institute (JGI-PGF)"/>
            <person name="Walter F."/>
            <person name="Albersmeier A."/>
            <person name="Kalinowski J."/>
            <person name="Ruckert C."/>
        </authorList>
    </citation>
    <scope>NUCLEOTIDE SEQUENCE</scope>
    <source>
        <strain evidence="6">JCM 10088</strain>
    </source>
</reference>
<dbReference type="PANTHER" id="PTHR14911">
    <property type="entry name" value="THUMP DOMAIN-CONTAINING"/>
    <property type="match status" value="1"/>
</dbReference>
<dbReference type="Gene3D" id="3.40.50.150">
    <property type="entry name" value="Vaccinia Virus protein VP39"/>
    <property type="match status" value="1"/>
</dbReference>
<reference evidence="6" key="2">
    <citation type="submission" date="2020-09" db="EMBL/GenBank/DDBJ databases">
        <authorList>
            <person name="Sun Q."/>
            <person name="Ohkuma M."/>
        </authorList>
    </citation>
    <scope>NUCLEOTIDE SEQUENCE</scope>
    <source>
        <strain evidence="6">JCM 10088</strain>
    </source>
</reference>
<sequence length="344" mass="37535">MSVLVTTVPGLEDYVVMEVEERMGTKVGHVYDRMSGRVLLEAGFPSMMTARSFLASMRTIENAYYLLDRGEVGPLMEDLEGRAKSLRLEGLLGIATSETSVAVEAVRAGNHEYASTDVARVVGDAVISFLESRGINALVNLSDPDVVIGAHVLGRDFMVGVKITRSTARDREYRVRGHPASLNPVIAFSMIMMASPDEGDTICDLTCGGGTIPAEAAHFWRRVRSVCIDVNPDYCDAAGSNLLAAGGDFDLAVGDSTTPMLRPLSCDHVIFNPPYGIRMKTEKPIRVFYKELIENALRAARKTVVVITGRRRLVVGALGREASISERRIEQGGMYSSIFTIRKK</sequence>
<evidence type="ECO:0000256" key="4">
    <source>
        <dbReference type="PROSITE-ProRule" id="PRU00529"/>
    </source>
</evidence>
<name>A0A830GT94_9CREN</name>
<keyword evidence="3" id="KW-0819">tRNA processing</keyword>
<dbReference type="RefSeq" id="WP_188596300.1">
    <property type="nucleotide sequence ID" value="NZ_BMNL01000002.1"/>
</dbReference>
<comment type="subcellular location">
    <subcellularLocation>
        <location evidence="1">Cytoplasm</location>
    </subcellularLocation>
</comment>
<keyword evidence="6" id="KW-0808">Transferase</keyword>
<dbReference type="Proteomes" id="UP000610960">
    <property type="component" value="Unassembled WGS sequence"/>
</dbReference>
<dbReference type="GO" id="GO:0005737">
    <property type="term" value="C:cytoplasm"/>
    <property type="evidence" value="ECO:0007669"/>
    <property type="project" value="UniProtKB-SubCell"/>
</dbReference>
<dbReference type="SUPFAM" id="SSF53335">
    <property type="entry name" value="S-adenosyl-L-methionine-dependent methyltransferases"/>
    <property type="match status" value="1"/>
</dbReference>
<keyword evidence="4" id="KW-0694">RNA-binding</keyword>
<evidence type="ECO:0000256" key="2">
    <source>
        <dbReference type="ARBA" id="ARBA00022603"/>
    </source>
</evidence>
<dbReference type="PANTHER" id="PTHR14911:SF13">
    <property type="entry name" value="TRNA (GUANINE(6)-N2)-METHYLTRANSFERASE THUMP3"/>
    <property type="match status" value="1"/>
</dbReference>
<dbReference type="CDD" id="cd11715">
    <property type="entry name" value="THUMP_AdoMetMT"/>
    <property type="match status" value="1"/>
</dbReference>
<dbReference type="Pfam" id="PF01170">
    <property type="entry name" value="UPF0020"/>
    <property type="match status" value="1"/>
</dbReference>
<protein>
    <submittedName>
        <fullName evidence="6">RNA methyltransferase</fullName>
    </submittedName>
</protein>
<dbReference type="GO" id="GO:0003723">
    <property type="term" value="F:RNA binding"/>
    <property type="evidence" value="ECO:0007669"/>
    <property type="project" value="UniProtKB-UniRule"/>
</dbReference>
<keyword evidence="7" id="KW-1185">Reference proteome</keyword>
<dbReference type="SUPFAM" id="SSF143437">
    <property type="entry name" value="THUMP domain-like"/>
    <property type="match status" value="1"/>
</dbReference>
<accession>A0A830GT94</accession>
<dbReference type="PROSITE" id="PS51165">
    <property type="entry name" value="THUMP"/>
    <property type="match status" value="1"/>
</dbReference>
<comment type="caution">
    <text evidence="6">The sequence shown here is derived from an EMBL/GenBank/DDBJ whole genome shotgun (WGS) entry which is preliminary data.</text>
</comment>
<evidence type="ECO:0000313" key="6">
    <source>
        <dbReference type="EMBL" id="GGP20696.1"/>
    </source>
</evidence>
<gene>
    <name evidence="6" type="ORF">GCM10007981_09820</name>
</gene>
<dbReference type="AlphaFoldDB" id="A0A830GT94"/>
<dbReference type="Pfam" id="PF02926">
    <property type="entry name" value="THUMP"/>
    <property type="match status" value="1"/>
</dbReference>
<evidence type="ECO:0000256" key="1">
    <source>
        <dbReference type="ARBA" id="ARBA00004496"/>
    </source>
</evidence>
<dbReference type="CDD" id="cd02440">
    <property type="entry name" value="AdoMet_MTases"/>
    <property type="match status" value="1"/>
</dbReference>
<dbReference type="GO" id="GO:0030488">
    <property type="term" value="P:tRNA methylation"/>
    <property type="evidence" value="ECO:0007669"/>
    <property type="project" value="TreeGrafter"/>
</dbReference>
<organism evidence="6 7">
    <name type="scientific">Thermocladium modestius</name>
    <dbReference type="NCBI Taxonomy" id="62609"/>
    <lineage>
        <taxon>Archaea</taxon>
        <taxon>Thermoproteota</taxon>
        <taxon>Thermoprotei</taxon>
        <taxon>Thermoproteales</taxon>
        <taxon>Thermoproteaceae</taxon>
        <taxon>Thermocladium</taxon>
    </lineage>
</organism>
<evidence type="ECO:0000259" key="5">
    <source>
        <dbReference type="PROSITE" id="PS51165"/>
    </source>
</evidence>